<gene>
    <name evidence="5" type="ORF">DI526_17180</name>
</gene>
<dbReference type="Proteomes" id="UP000249393">
    <property type="component" value="Unassembled WGS sequence"/>
</dbReference>
<dbReference type="InterPro" id="IPR049712">
    <property type="entry name" value="Poly_export"/>
</dbReference>
<dbReference type="PANTHER" id="PTHR33619">
    <property type="entry name" value="POLYSACCHARIDE EXPORT PROTEIN GFCE-RELATED"/>
    <property type="match status" value="1"/>
</dbReference>
<feature type="domain" description="Polysaccharide export protein N-terminal" evidence="3">
    <location>
        <begin position="39"/>
        <end position="114"/>
    </location>
</feature>
<dbReference type="Gene3D" id="3.30.1950.10">
    <property type="entry name" value="wza like domain"/>
    <property type="match status" value="1"/>
</dbReference>
<dbReference type="InterPro" id="IPR003715">
    <property type="entry name" value="Poly_export_N"/>
</dbReference>
<evidence type="ECO:0000256" key="2">
    <source>
        <dbReference type="SAM" id="SignalP"/>
    </source>
</evidence>
<dbReference type="Gene3D" id="3.10.560.10">
    <property type="entry name" value="Outer membrane lipoprotein wza domain like"/>
    <property type="match status" value="1"/>
</dbReference>
<feature type="signal peptide" evidence="2">
    <location>
        <begin position="1"/>
        <end position="24"/>
    </location>
</feature>
<feature type="chain" id="PRO_5016062771" evidence="2">
    <location>
        <begin position="25"/>
        <end position="193"/>
    </location>
</feature>
<keyword evidence="1 2" id="KW-0732">Signal</keyword>
<dbReference type="GO" id="GO:0015159">
    <property type="term" value="F:polysaccharide transmembrane transporter activity"/>
    <property type="evidence" value="ECO:0007669"/>
    <property type="project" value="InterPro"/>
</dbReference>
<proteinExistence type="predicted"/>
<evidence type="ECO:0000313" key="5">
    <source>
        <dbReference type="EMBL" id="PZR32241.1"/>
    </source>
</evidence>
<comment type="caution">
    <text evidence="5">The sequence shown here is derived from an EMBL/GenBank/DDBJ whole genome shotgun (WGS) entry which is preliminary data.</text>
</comment>
<name>A0A2W5X610_9CAUL</name>
<evidence type="ECO:0000259" key="4">
    <source>
        <dbReference type="Pfam" id="PF10531"/>
    </source>
</evidence>
<dbReference type="PANTHER" id="PTHR33619:SF3">
    <property type="entry name" value="POLYSACCHARIDE EXPORT PROTEIN GFCE-RELATED"/>
    <property type="match status" value="1"/>
</dbReference>
<reference evidence="5 6" key="1">
    <citation type="submission" date="2017-08" db="EMBL/GenBank/DDBJ databases">
        <title>Infants hospitalized years apart are colonized by the same room-sourced microbial strains.</title>
        <authorList>
            <person name="Brooks B."/>
            <person name="Olm M.R."/>
            <person name="Firek B.A."/>
            <person name="Baker R."/>
            <person name="Thomas B.C."/>
            <person name="Morowitz M.J."/>
            <person name="Banfield J.F."/>
        </authorList>
    </citation>
    <scope>NUCLEOTIDE SEQUENCE [LARGE SCALE GENOMIC DNA]</scope>
    <source>
        <strain evidence="5">S2_003_000_R2_4</strain>
    </source>
</reference>
<evidence type="ECO:0000256" key="1">
    <source>
        <dbReference type="ARBA" id="ARBA00022729"/>
    </source>
</evidence>
<evidence type="ECO:0000259" key="3">
    <source>
        <dbReference type="Pfam" id="PF02563"/>
    </source>
</evidence>
<dbReference type="EMBL" id="QFQZ01000065">
    <property type="protein sequence ID" value="PZR32241.1"/>
    <property type="molecule type" value="Genomic_DNA"/>
</dbReference>
<dbReference type="InterPro" id="IPR019554">
    <property type="entry name" value="Soluble_ligand-bd"/>
</dbReference>
<protein>
    <submittedName>
        <fullName evidence="5">Polysaccharide biosynthesis protein</fullName>
    </submittedName>
</protein>
<accession>A0A2W5X610</accession>
<evidence type="ECO:0000313" key="6">
    <source>
        <dbReference type="Proteomes" id="UP000249393"/>
    </source>
</evidence>
<dbReference type="AlphaFoldDB" id="A0A2W5X610"/>
<organism evidence="5 6">
    <name type="scientific">Caulobacter segnis</name>
    <dbReference type="NCBI Taxonomy" id="88688"/>
    <lineage>
        <taxon>Bacteria</taxon>
        <taxon>Pseudomonadati</taxon>
        <taxon>Pseudomonadota</taxon>
        <taxon>Alphaproteobacteria</taxon>
        <taxon>Caulobacterales</taxon>
        <taxon>Caulobacteraceae</taxon>
        <taxon>Caulobacter</taxon>
    </lineage>
</organism>
<dbReference type="Pfam" id="PF10531">
    <property type="entry name" value="SLBB"/>
    <property type="match status" value="1"/>
</dbReference>
<dbReference type="Pfam" id="PF02563">
    <property type="entry name" value="Poly_export"/>
    <property type="match status" value="1"/>
</dbReference>
<sequence>MKWLGSFWLVLMLAVAPIAGAAYAQSAPSAAAVAAAQDPRDADYRLGAGDKLRVIVFGEPSLSGEFEVSGSGMVALPLVGQIKALGLSTSEFQNGFAAALRDGYIKDPRVSVEVLNYRPFYILGEVTKPGEYPYSNGLTVMKAVATANGFTYRADTRKVFIKRANENTEQQITLDAGTLVLPGDIIRVKERYF</sequence>
<feature type="domain" description="Soluble ligand binding" evidence="4">
    <location>
        <begin position="120"/>
        <end position="165"/>
    </location>
</feature>